<reference evidence="1 2" key="1">
    <citation type="submission" date="2018-04" db="EMBL/GenBank/DDBJ databases">
        <title>Genomic Encyclopedia of Archaeal and Bacterial Type Strains, Phase II (KMG-II): from individual species to whole genera.</title>
        <authorList>
            <person name="Goeker M."/>
        </authorList>
    </citation>
    <scope>NUCLEOTIDE SEQUENCE [LARGE SCALE GENOMIC DNA]</scope>
    <source>
        <strain evidence="1 2">DSM 22902</strain>
    </source>
</reference>
<dbReference type="Proteomes" id="UP000243985">
    <property type="component" value="Unassembled WGS sequence"/>
</dbReference>
<protein>
    <submittedName>
        <fullName evidence="1">Uncharacterized protein</fullName>
    </submittedName>
</protein>
<gene>
    <name evidence="1" type="ORF">C8P65_1167</name>
</gene>
<organism evidence="1 2">
    <name type="scientific">Capnocytophaga leadbetteri</name>
    <dbReference type="NCBI Taxonomy" id="327575"/>
    <lineage>
        <taxon>Bacteria</taxon>
        <taxon>Pseudomonadati</taxon>
        <taxon>Bacteroidota</taxon>
        <taxon>Flavobacteriia</taxon>
        <taxon>Flavobacteriales</taxon>
        <taxon>Flavobacteriaceae</taxon>
        <taxon>Capnocytophaga</taxon>
    </lineage>
</organism>
<accession>A0A2T5XSB9</accession>
<dbReference type="GeneID" id="84581380"/>
<dbReference type="RefSeq" id="WP_107782701.1">
    <property type="nucleotide sequence ID" value="NZ_QBKG01000016.1"/>
</dbReference>
<proteinExistence type="predicted"/>
<evidence type="ECO:0000313" key="2">
    <source>
        <dbReference type="Proteomes" id="UP000243985"/>
    </source>
</evidence>
<dbReference type="AlphaFoldDB" id="A0A2T5XSB9"/>
<comment type="caution">
    <text evidence="1">The sequence shown here is derived from an EMBL/GenBank/DDBJ whole genome shotgun (WGS) entry which is preliminary data.</text>
</comment>
<name>A0A2T5XSB9_9FLAO</name>
<sequence>MYNELNLENLQEPMVTLNKKGEARVTFSDYTELSETAKSLLKLCMSALFEIGNKNEIDCNTWDVYNVLRLAEQLIIHDETEALNLIRSHTHNALNHEPAHK</sequence>
<dbReference type="EMBL" id="QBKG01000016">
    <property type="protein sequence ID" value="PTX03053.1"/>
    <property type="molecule type" value="Genomic_DNA"/>
</dbReference>
<evidence type="ECO:0000313" key="1">
    <source>
        <dbReference type="EMBL" id="PTX03053.1"/>
    </source>
</evidence>